<dbReference type="STRING" id="59196.RICGR_1367"/>
<comment type="domain">
    <text evidence="8">The N-terminal region contains the highly conserved SGGXDS motif, predicted to be a P-loop motif involved in ATP binding.</text>
</comment>
<evidence type="ECO:0000313" key="10">
    <source>
        <dbReference type="EMBL" id="EDP46981.1"/>
    </source>
</evidence>
<evidence type="ECO:0000313" key="11">
    <source>
        <dbReference type="Proteomes" id="UP000054075"/>
    </source>
</evidence>
<dbReference type="AlphaFoldDB" id="A8PPS8"/>
<evidence type="ECO:0000256" key="1">
    <source>
        <dbReference type="ARBA" id="ARBA00004496"/>
    </source>
</evidence>
<evidence type="ECO:0000259" key="9">
    <source>
        <dbReference type="SMART" id="SM00977"/>
    </source>
</evidence>
<keyword evidence="2 8" id="KW-0963">Cytoplasm</keyword>
<dbReference type="NCBIfam" id="TIGR02433">
    <property type="entry name" value="lysidine_TilS_C"/>
    <property type="match status" value="1"/>
</dbReference>
<dbReference type="SUPFAM" id="SSF52402">
    <property type="entry name" value="Adenine nucleotide alpha hydrolases-like"/>
    <property type="match status" value="1"/>
</dbReference>
<comment type="caution">
    <text evidence="10">The sequence shown here is derived from an EMBL/GenBank/DDBJ whole genome shotgun (WGS) entry which is preliminary data.</text>
</comment>
<comment type="catalytic activity">
    <reaction evidence="7 8">
        <text>cytidine(34) in tRNA(Ile2) + L-lysine + ATP = lysidine(34) in tRNA(Ile2) + AMP + diphosphate + H(+)</text>
        <dbReference type="Rhea" id="RHEA:43744"/>
        <dbReference type="Rhea" id="RHEA-COMP:10625"/>
        <dbReference type="Rhea" id="RHEA-COMP:10670"/>
        <dbReference type="ChEBI" id="CHEBI:15378"/>
        <dbReference type="ChEBI" id="CHEBI:30616"/>
        <dbReference type="ChEBI" id="CHEBI:32551"/>
        <dbReference type="ChEBI" id="CHEBI:33019"/>
        <dbReference type="ChEBI" id="CHEBI:82748"/>
        <dbReference type="ChEBI" id="CHEBI:83665"/>
        <dbReference type="ChEBI" id="CHEBI:456215"/>
        <dbReference type="EC" id="6.3.4.19"/>
    </reaction>
</comment>
<dbReference type="Proteomes" id="UP000054075">
    <property type="component" value="Unassembled WGS sequence"/>
</dbReference>
<dbReference type="EC" id="6.3.4.19" evidence="8"/>
<evidence type="ECO:0000256" key="5">
    <source>
        <dbReference type="ARBA" id="ARBA00022741"/>
    </source>
</evidence>
<dbReference type="SUPFAM" id="SSF82829">
    <property type="entry name" value="MesJ substrate recognition domain-like"/>
    <property type="match status" value="1"/>
</dbReference>
<accession>A8PPS8</accession>
<dbReference type="GO" id="GO:0005737">
    <property type="term" value="C:cytoplasm"/>
    <property type="evidence" value="ECO:0007669"/>
    <property type="project" value="UniProtKB-SubCell"/>
</dbReference>
<comment type="similarity">
    <text evidence="8">Belongs to the tRNA(Ile)-lysidine synthase family.</text>
</comment>
<dbReference type="Gene3D" id="3.40.50.620">
    <property type="entry name" value="HUPs"/>
    <property type="match status" value="1"/>
</dbReference>
<comment type="function">
    <text evidence="8">Ligates lysine onto the cytidine present at position 34 of the AUA codon-specific tRNA(Ile) that contains the anticodon CAU, in an ATP-dependent manner. Cytidine is converted to lysidine, thus changing the amino acid specificity of the tRNA from methionine to isoleucine.</text>
</comment>
<reference evidence="10" key="2">
    <citation type="submission" date="2007-10" db="EMBL/GenBank/DDBJ databases">
        <authorList>
            <person name="Myers G.S."/>
        </authorList>
    </citation>
    <scope>NUCLEOTIDE SEQUENCE [LARGE SCALE GENOMIC DNA]</scope>
</reference>
<dbReference type="GO" id="GO:0006400">
    <property type="term" value="P:tRNA modification"/>
    <property type="evidence" value="ECO:0007669"/>
    <property type="project" value="UniProtKB-UniRule"/>
</dbReference>
<evidence type="ECO:0000256" key="3">
    <source>
        <dbReference type="ARBA" id="ARBA00022598"/>
    </source>
</evidence>
<dbReference type="HAMAP" id="MF_01161">
    <property type="entry name" value="tRNA_Ile_lys_synt"/>
    <property type="match status" value="1"/>
</dbReference>
<reference evidence="10" key="1">
    <citation type="submission" date="2006-04" db="EMBL/GenBank/DDBJ databases">
        <authorList>
            <person name="Seshadri R."/>
            <person name="Federici B.A."/>
        </authorList>
    </citation>
    <scope>NUCLEOTIDE SEQUENCE [LARGE SCALE GENOMIC DNA]</scope>
</reference>
<dbReference type="InterPro" id="IPR012094">
    <property type="entry name" value="tRNA_Ile_lys_synt"/>
</dbReference>
<evidence type="ECO:0000256" key="8">
    <source>
        <dbReference type="HAMAP-Rule" id="MF_01161"/>
    </source>
</evidence>
<dbReference type="InterPro" id="IPR011063">
    <property type="entry name" value="TilS/TtcA_N"/>
</dbReference>
<dbReference type="CDD" id="cd01992">
    <property type="entry name" value="TilS_N"/>
    <property type="match status" value="1"/>
</dbReference>
<dbReference type="GO" id="GO:0032267">
    <property type="term" value="F:tRNA(Ile)-lysidine synthase activity"/>
    <property type="evidence" value="ECO:0007669"/>
    <property type="project" value="UniProtKB-EC"/>
</dbReference>
<evidence type="ECO:0000256" key="4">
    <source>
        <dbReference type="ARBA" id="ARBA00022694"/>
    </source>
</evidence>
<dbReference type="InterPro" id="IPR012796">
    <property type="entry name" value="Lysidine-tRNA-synth_C"/>
</dbReference>
<evidence type="ECO:0000256" key="2">
    <source>
        <dbReference type="ARBA" id="ARBA00022490"/>
    </source>
</evidence>
<dbReference type="SMART" id="SM00977">
    <property type="entry name" value="TilS_C"/>
    <property type="match status" value="1"/>
</dbReference>
<feature type="binding site" evidence="8">
    <location>
        <begin position="25"/>
        <end position="30"/>
    </location>
    <ligand>
        <name>ATP</name>
        <dbReference type="ChEBI" id="CHEBI:30616"/>
    </ligand>
</feature>
<gene>
    <name evidence="8" type="primary">tilS</name>
    <name evidence="10" type="ORF">RICGR_1367</name>
</gene>
<evidence type="ECO:0000256" key="6">
    <source>
        <dbReference type="ARBA" id="ARBA00022840"/>
    </source>
</evidence>
<protein>
    <recommendedName>
        <fullName evidence="8">tRNA(Ile)-lysidine synthase</fullName>
        <ecNumber evidence="8">6.3.4.19</ecNumber>
    </recommendedName>
    <alternativeName>
        <fullName evidence="8">tRNA(Ile)-2-lysyl-cytidine synthase</fullName>
    </alternativeName>
    <alternativeName>
        <fullName evidence="8">tRNA(Ile)-lysidine synthetase</fullName>
    </alternativeName>
</protein>
<proteinExistence type="inferred from homology"/>
<dbReference type="eggNOG" id="COG0037">
    <property type="taxonomic scope" value="Bacteria"/>
</dbReference>
<sequence>MFTHEKLAFLLKQYPVSACFWIAYSGGLDSHVLLYALSQLLPTERLRAIHINHGLHIHSDKWAKICRHACEKLTIDCEIVTLDIRPKTGESLEASLREARYHAIEKKIPAGNFLLTAHHRNDQAETFLLQLFRGAGLKGLISMPFCRPLTNNVYLMRPLLNFTRQELYAYAQTHHLTWIEDDSNKNQRFSRNFIRHQVLPRIQQRWPQAHKTIARSAANLAEAHALLDEIAEQDWNNIQGPEWHSIMISRWMTLSAKRQINVLRYGLKRHGSLPSQKQLKQIDILLKRRVNTTFQVSWGNVQLRRYRDYLYFFNSLENKNRFIFKKFIPWCLNQTLILPTFDQLVTKQAKGIGLNAALLTDKYVEVTFRQGGERFYPNHGQNSRSLKKLFQEWGVPPWQRNRIPLIYYQKELIAVVDYAINPRFSAHQNELGIVIEWVRKSPLHQRLFNDNKPTSAAR</sequence>
<dbReference type="EMBL" id="AAQJ02000001">
    <property type="protein sequence ID" value="EDP46981.1"/>
    <property type="molecule type" value="Genomic_DNA"/>
</dbReference>
<dbReference type="InterPro" id="IPR015262">
    <property type="entry name" value="tRNA_Ile_lys_synt_subst-bd"/>
</dbReference>
<dbReference type="PANTHER" id="PTHR43033">
    <property type="entry name" value="TRNA(ILE)-LYSIDINE SYNTHASE-RELATED"/>
    <property type="match status" value="1"/>
</dbReference>
<comment type="subcellular location">
    <subcellularLocation>
        <location evidence="1 8">Cytoplasm</location>
    </subcellularLocation>
</comment>
<dbReference type="PANTHER" id="PTHR43033:SF1">
    <property type="entry name" value="TRNA(ILE)-LYSIDINE SYNTHASE-RELATED"/>
    <property type="match status" value="1"/>
</dbReference>
<dbReference type="Gene3D" id="1.20.59.20">
    <property type="match status" value="1"/>
</dbReference>
<keyword evidence="5 8" id="KW-0547">Nucleotide-binding</keyword>
<dbReference type="InterPro" id="IPR014729">
    <property type="entry name" value="Rossmann-like_a/b/a_fold"/>
</dbReference>
<dbReference type="Pfam" id="PF11734">
    <property type="entry name" value="TilS_C"/>
    <property type="match status" value="1"/>
</dbReference>
<keyword evidence="4 8" id="KW-0819">tRNA processing</keyword>
<dbReference type="NCBIfam" id="TIGR02432">
    <property type="entry name" value="lysidine_TilS_N"/>
    <property type="match status" value="1"/>
</dbReference>
<organism evidence="10 11">
    <name type="scientific">Rickettsiella grylli</name>
    <dbReference type="NCBI Taxonomy" id="59196"/>
    <lineage>
        <taxon>Bacteria</taxon>
        <taxon>Pseudomonadati</taxon>
        <taxon>Pseudomonadota</taxon>
        <taxon>Gammaproteobacteria</taxon>
        <taxon>Legionellales</taxon>
        <taxon>Coxiellaceae</taxon>
        <taxon>Rickettsiella</taxon>
    </lineage>
</organism>
<keyword evidence="11" id="KW-1185">Reference proteome</keyword>
<keyword evidence="6 8" id="KW-0067">ATP-binding</keyword>
<keyword evidence="3 8" id="KW-0436">Ligase</keyword>
<dbReference type="Pfam" id="PF01171">
    <property type="entry name" value="ATP_bind_3"/>
    <property type="match status" value="1"/>
</dbReference>
<name>A8PPS8_9COXI</name>
<dbReference type="Pfam" id="PF09179">
    <property type="entry name" value="TilS"/>
    <property type="match status" value="1"/>
</dbReference>
<evidence type="ECO:0000256" key="7">
    <source>
        <dbReference type="ARBA" id="ARBA00048539"/>
    </source>
</evidence>
<dbReference type="InterPro" id="IPR012795">
    <property type="entry name" value="tRNA_Ile_lys_synt_N"/>
</dbReference>
<dbReference type="SUPFAM" id="SSF56037">
    <property type="entry name" value="PheT/TilS domain"/>
    <property type="match status" value="1"/>
</dbReference>
<dbReference type="GO" id="GO:0005524">
    <property type="term" value="F:ATP binding"/>
    <property type="evidence" value="ECO:0007669"/>
    <property type="project" value="UniProtKB-UniRule"/>
</dbReference>
<feature type="domain" description="Lysidine-tRNA(Ile) synthetase C-terminal" evidence="9">
    <location>
        <begin position="364"/>
        <end position="437"/>
    </location>
</feature>